<evidence type="ECO:0000256" key="4">
    <source>
        <dbReference type="ARBA" id="ARBA00023136"/>
    </source>
</evidence>
<dbReference type="PANTHER" id="PTHR10783">
    <property type="entry name" value="XENOTROPIC AND POLYTROPIC RETROVIRUS RECEPTOR 1-RELATED"/>
    <property type="match status" value="1"/>
</dbReference>
<dbReference type="InterPro" id="IPR004342">
    <property type="entry name" value="EXS_C"/>
</dbReference>
<keyword evidence="4" id="KW-0472">Membrane</keyword>
<feature type="region of interest" description="Disordered" evidence="5">
    <location>
        <begin position="196"/>
        <end position="220"/>
    </location>
</feature>
<dbReference type="RefSeq" id="XP_023467395.1">
    <property type="nucleotide sequence ID" value="XM_023606498.1"/>
</dbReference>
<reference evidence="7 8" key="1">
    <citation type="journal article" date="2016" name="Proc. Natl. Acad. Sci. U.S.A.">
        <title>Lipid metabolic changes in an early divergent fungus govern the establishment of a mutualistic symbiosis with endobacteria.</title>
        <authorList>
            <person name="Lastovetsky O.A."/>
            <person name="Gaspar M.L."/>
            <person name="Mondo S.J."/>
            <person name="LaButti K.M."/>
            <person name="Sandor L."/>
            <person name="Grigoriev I.V."/>
            <person name="Henry S.A."/>
            <person name="Pawlowska T.E."/>
        </authorList>
    </citation>
    <scope>NUCLEOTIDE SEQUENCE [LARGE SCALE GENOMIC DNA]</scope>
    <source>
        <strain evidence="7 8">ATCC 52813</strain>
    </source>
</reference>
<evidence type="ECO:0000256" key="5">
    <source>
        <dbReference type="SAM" id="MobiDB-lite"/>
    </source>
</evidence>
<comment type="subcellular location">
    <subcellularLocation>
        <location evidence="1">Membrane</location>
        <topology evidence="1">Multi-pass membrane protein</topology>
    </subcellularLocation>
</comment>
<dbReference type="AlphaFoldDB" id="A0A2G4SY43"/>
<proteinExistence type="predicted"/>
<dbReference type="EMBL" id="KZ303847">
    <property type="protein sequence ID" value="PHZ13687.1"/>
    <property type="molecule type" value="Genomic_DNA"/>
</dbReference>
<dbReference type="Proteomes" id="UP000242254">
    <property type="component" value="Unassembled WGS sequence"/>
</dbReference>
<organism evidence="7 8">
    <name type="scientific">Rhizopus microsporus ATCC 52813</name>
    <dbReference type="NCBI Taxonomy" id="1340429"/>
    <lineage>
        <taxon>Eukaryota</taxon>
        <taxon>Fungi</taxon>
        <taxon>Fungi incertae sedis</taxon>
        <taxon>Mucoromycota</taxon>
        <taxon>Mucoromycotina</taxon>
        <taxon>Mucoromycetes</taxon>
        <taxon>Mucorales</taxon>
        <taxon>Mucorineae</taxon>
        <taxon>Rhizopodaceae</taxon>
        <taxon>Rhizopus</taxon>
    </lineage>
</organism>
<gene>
    <name evidence="7" type="ORF">RHIMIDRAFT_200976</name>
</gene>
<dbReference type="PROSITE" id="PS51380">
    <property type="entry name" value="EXS"/>
    <property type="match status" value="1"/>
</dbReference>
<evidence type="ECO:0000256" key="2">
    <source>
        <dbReference type="ARBA" id="ARBA00022692"/>
    </source>
</evidence>
<keyword evidence="2" id="KW-0812">Transmembrane</keyword>
<feature type="compositionally biased region" description="Acidic residues" evidence="5">
    <location>
        <begin position="204"/>
        <end position="220"/>
    </location>
</feature>
<dbReference type="GO" id="GO:0016036">
    <property type="term" value="P:cellular response to phosphate starvation"/>
    <property type="evidence" value="ECO:0007669"/>
    <property type="project" value="TreeGrafter"/>
</dbReference>
<accession>A0A2G4SY43</accession>
<dbReference type="Pfam" id="PF03124">
    <property type="entry name" value="EXS"/>
    <property type="match status" value="1"/>
</dbReference>
<feature type="non-terminal residue" evidence="7">
    <location>
        <position position="1"/>
    </location>
</feature>
<evidence type="ECO:0000313" key="8">
    <source>
        <dbReference type="Proteomes" id="UP000242254"/>
    </source>
</evidence>
<evidence type="ECO:0000313" key="7">
    <source>
        <dbReference type="EMBL" id="PHZ13687.1"/>
    </source>
</evidence>
<dbReference type="GO" id="GO:0005794">
    <property type="term" value="C:Golgi apparatus"/>
    <property type="evidence" value="ECO:0007669"/>
    <property type="project" value="TreeGrafter"/>
</dbReference>
<keyword evidence="8" id="KW-1185">Reference proteome</keyword>
<evidence type="ECO:0000256" key="3">
    <source>
        <dbReference type="ARBA" id="ARBA00022989"/>
    </source>
</evidence>
<evidence type="ECO:0000256" key="1">
    <source>
        <dbReference type="ARBA" id="ARBA00004141"/>
    </source>
</evidence>
<dbReference type="GO" id="GO:0006817">
    <property type="term" value="P:phosphate ion transport"/>
    <property type="evidence" value="ECO:0007669"/>
    <property type="project" value="TreeGrafter"/>
</dbReference>
<protein>
    <recommendedName>
        <fullName evidence="6">EXS domain-containing protein</fullName>
    </recommendedName>
</protein>
<dbReference type="PANTHER" id="PTHR10783:SF103">
    <property type="entry name" value="SOLUTE CARRIER FAMILY 53 MEMBER 1"/>
    <property type="match status" value="1"/>
</dbReference>
<keyword evidence="3" id="KW-1133">Transmembrane helix</keyword>
<dbReference type="GeneID" id="35437488"/>
<name>A0A2G4SY43_RHIZD</name>
<evidence type="ECO:0000259" key="6">
    <source>
        <dbReference type="PROSITE" id="PS51380"/>
    </source>
</evidence>
<sequence>VAWIISLIINSSYTSAWDIKMDWGILQLNSHHFLLRDDLVFYRWTYYVATPLNIMLRFGWILNTLNLNLSNDMTSFIVAALEVYRRFQWNFFRLENEHINNCGNFRAIKEIPLPFAFTKTNKVTIDQEEGRIQLPIEPHEIATPSQAKTSIDMMGSFYGRRDFENKQDLEEKNATTAKMLNPRPSKVEAVLERIKSRKSSVALEESETDQDDSLEDEDSD</sequence>
<dbReference type="GO" id="GO:0005886">
    <property type="term" value="C:plasma membrane"/>
    <property type="evidence" value="ECO:0007669"/>
    <property type="project" value="TreeGrafter"/>
</dbReference>
<dbReference type="GO" id="GO:0000822">
    <property type="term" value="F:inositol hexakisphosphate binding"/>
    <property type="evidence" value="ECO:0007669"/>
    <property type="project" value="TreeGrafter"/>
</dbReference>
<dbReference type="STRING" id="1340429.A0A2G4SY43"/>
<feature type="domain" description="EXS" evidence="6">
    <location>
        <begin position="1"/>
        <end position="125"/>
    </location>
</feature>